<evidence type="ECO:0000313" key="8">
    <source>
        <dbReference type="Proteomes" id="UP000075787"/>
    </source>
</evidence>
<dbReference type="HAMAP" id="MF_01871">
    <property type="entry name" value="DabA"/>
    <property type="match status" value="1"/>
</dbReference>
<name>A0A162K0G0_9PROT</name>
<comment type="subunit">
    <text evidence="6">Forms a complex with DabB.</text>
</comment>
<dbReference type="InterPro" id="IPR018752">
    <property type="entry name" value="DabA"/>
</dbReference>
<dbReference type="EMBL" id="LPZR01000203">
    <property type="protein sequence ID" value="KYO50233.1"/>
    <property type="molecule type" value="Genomic_DNA"/>
</dbReference>
<organism evidence="7 8">
    <name type="scientific">Tistrella mobilis</name>
    <dbReference type="NCBI Taxonomy" id="171437"/>
    <lineage>
        <taxon>Bacteria</taxon>
        <taxon>Pseudomonadati</taxon>
        <taxon>Pseudomonadota</taxon>
        <taxon>Alphaproteobacteria</taxon>
        <taxon>Geminicoccales</taxon>
        <taxon>Geminicoccaceae</taxon>
        <taxon>Tistrella</taxon>
    </lineage>
</organism>
<evidence type="ECO:0000256" key="4">
    <source>
        <dbReference type="ARBA" id="ARBA00022833"/>
    </source>
</evidence>
<accession>A0A162K0G0</accession>
<gene>
    <name evidence="6" type="primary">dabA</name>
    <name evidence="7" type="ORF">AUP44_13925</name>
</gene>
<reference evidence="7 8" key="1">
    <citation type="submission" date="2015-12" db="EMBL/GenBank/DDBJ databases">
        <title>Genome sequence of Tistrella mobilis MCCC 1A02139.</title>
        <authorList>
            <person name="Lu L."/>
            <person name="Lai Q."/>
            <person name="Shao Z."/>
            <person name="Qian P."/>
        </authorList>
    </citation>
    <scope>NUCLEOTIDE SEQUENCE [LARGE SCALE GENOMIC DNA]</scope>
    <source>
        <strain evidence="7 8">MCCC 1A02139</strain>
    </source>
</reference>
<dbReference type="GO" id="GO:0005886">
    <property type="term" value="C:plasma membrane"/>
    <property type="evidence" value="ECO:0007669"/>
    <property type="project" value="UniProtKB-SubCell"/>
</dbReference>
<dbReference type="Proteomes" id="UP000075787">
    <property type="component" value="Unassembled WGS sequence"/>
</dbReference>
<comment type="subcellular location">
    <subcellularLocation>
        <location evidence="6">Cell membrane</location>
        <topology evidence="6">Peripheral membrane protein</topology>
    </subcellularLocation>
</comment>
<dbReference type="GO" id="GO:0008270">
    <property type="term" value="F:zinc ion binding"/>
    <property type="evidence" value="ECO:0007669"/>
    <property type="project" value="UniProtKB-UniRule"/>
</dbReference>
<evidence type="ECO:0000313" key="7">
    <source>
        <dbReference type="EMBL" id="KYO50233.1"/>
    </source>
</evidence>
<comment type="caution">
    <text evidence="7">The sequence shown here is derived from an EMBL/GenBank/DDBJ whole genome shotgun (WGS) entry which is preliminary data.</text>
</comment>
<dbReference type="GeneID" id="97240236"/>
<dbReference type="PANTHER" id="PTHR38344">
    <property type="entry name" value="UPF0753 PROTEIN AQ_863"/>
    <property type="match status" value="1"/>
</dbReference>
<keyword evidence="2 6" id="KW-1003">Cell membrane</keyword>
<dbReference type="OrthoDB" id="9805101at2"/>
<feature type="binding site" evidence="6">
    <location>
        <position position="304"/>
    </location>
    <ligand>
        <name>Zn(2+)</name>
        <dbReference type="ChEBI" id="CHEBI:29105"/>
    </ligand>
</feature>
<evidence type="ECO:0000256" key="1">
    <source>
        <dbReference type="ARBA" id="ARBA00022448"/>
    </source>
</evidence>
<keyword evidence="4 6" id="KW-0862">Zinc</keyword>
<dbReference type="PANTHER" id="PTHR38344:SF1">
    <property type="entry name" value="INORGANIC CARBON TRANSPORTER SUBUNIT DABA-RELATED"/>
    <property type="match status" value="1"/>
</dbReference>
<proteinExistence type="inferred from homology"/>
<evidence type="ECO:0000256" key="3">
    <source>
        <dbReference type="ARBA" id="ARBA00022723"/>
    </source>
</evidence>
<evidence type="ECO:0000256" key="6">
    <source>
        <dbReference type="HAMAP-Rule" id="MF_01871"/>
    </source>
</evidence>
<protein>
    <recommendedName>
        <fullName evidence="6">Probable inorganic carbon transporter subunit DabA</fullName>
    </recommendedName>
</protein>
<keyword evidence="1 6" id="KW-0813">Transport</keyword>
<dbReference type="Pfam" id="PF10070">
    <property type="entry name" value="DabA"/>
    <property type="match status" value="1"/>
</dbReference>
<feature type="binding site" evidence="6">
    <location>
        <position position="306"/>
    </location>
    <ligand>
        <name>Zn(2+)</name>
        <dbReference type="ChEBI" id="CHEBI:29105"/>
    </ligand>
</feature>
<keyword evidence="5 6" id="KW-0472">Membrane</keyword>
<feature type="binding site" evidence="6">
    <location>
        <position position="516"/>
    </location>
    <ligand>
        <name>Zn(2+)</name>
        <dbReference type="ChEBI" id="CHEBI:29105"/>
    </ligand>
</feature>
<keyword evidence="3 6" id="KW-0479">Metal-binding</keyword>
<comment type="cofactor">
    <cofactor evidence="6">
        <name>Zn(2+)</name>
        <dbReference type="ChEBI" id="CHEBI:29105"/>
    </cofactor>
</comment>
<feature type="binding site" evidence="6">
    <location>
        <position position="501"/>
    </location>
    <ligand>
        <name>Zn(2+)</name>
        <dbReference type="ChEBI" id="CHEBI:29105"/>
    </ligand>
</feature>
<evidence type="ECO:0000256" key="2">
    <source>
        <dbReference type="ARBA" id="ARBA00022475"/>
    </source>
</evidence>
<dbReference type="RefSeq" id="WP_062768611.1">
    <property type="nucleotide sequence ID" value="NZ_CP121045.1"/>
</dbReference>
<evidence type="ECO:0000256" key="5">
    <source>
        <dbReference type="ARBA" id="ARBA00023136"/>
    </source>
</evidence>
<comment type="function">
    <text evidence="6">Part of an energy-coupled inorganic carbon pump.</text>
</comment>
<comment type="similarity">
    <text evidence="6">Belongs to the inorganic carbon transporter (TC 9.A.2) DabA family.</text>
</comment>
<sequence>MPETARLLAEIEAAAACIAPWRPLHTMIAINPLQGLEDLPFEAATAEAARLFGGRPWPDAGMVAPALADGRISTTMLTVAALRHGRPELADPDRLIKALQHEVVPGRRAATGAAADLDRLTGFWLAAFLDQGQATWAMPDRELGFYRAWRRLARHDRAIPERRRIDRLPDDPAVLVHQRLAGLDAATREDIIRAHLVALPGWVAHLRWRVAEGGHHPWNAVAPASLLDYVAVRLALADLLGVTLPPVAAPAGPADRRLRAPAGLVALEAWEESHRQRLLTMLTATPPAADAAGADQPLGQIVLCIDVRSEVLRRHLEATGPWATLGFAGFFGIPVAVRPFGEDDPHASCPVLLRPRHLVDEHPLPEAADLAARHLAGRRRLGGLKSLVKELKAGVAGSFGYIEATGLAHGAAMMLRTVSPRLAERLSTGFGRAVMPEVPVVPGLDLHHDHDHDHDHHHHHDDAEDLILGLSPAEQAFFAEGALRVMGLTKGFAELVVFCGHGGHTVNNVFASGLDCGACGGNRGGPNARILAALLNAPAVRAALAERGIVIPETTRFLSAEHDTTTDRVSLDPDPVAAFRQSFRRLQADLDRARRAAAAERASHLTDADPADPVRAVEKRAADWSEVRPEWALAGNAAFIVGDRALTRHLDLGGRTFLHSYDWQADADGRLLEVILTAPMVVAEWINTQYLFSTLDNDTWGAGSKTIHDPVAGLGVLKGNGPDLAVGLPLQSVMVADGQIRHEPLRLMAVVQAPRARVEAAIERHAVLSTLFDNGWVALAVLDPETGCSWRRDRSGTWLQALPEQAPEAMSESGALASATPIPA</sequence>
<dbReference type="AlphaFoldDB" id="A0A162K0G0"/>